<sequence>MGFWWLGWDWRIFDLKLDSRSTLYSGLVHIESDVENQTSSSWCDEQVWVRDGDDVLLSSSNHYSELRGPFKIRVQFEALRAQLSV</sequence>
<keyword evidence="2" id="KW-1185">Reference proteome</keyword>
<organism evidence="1 2">
    <name type="scientific">Araneus ventricosus</name>
    <name type="common">Orbweaver spider</name>
    <name type="synonym">Epeira ventricosa</name>
    <dbReference type="NCBI Taxonomy" id="182803"/>
    <lineage>
        <taxon>Eukaryota</taxon>
        <taxon>Metazoa</taxon>
        <taxon>Ecdysozoa</taxon>
        <taxon>Arthropoda</taxon>
        <taxon>Chelicerata</taxon>
        <taxon>Arachnida</taxon>
        <taxon>Araneae</taxon>
        <taxon>Araneomorphae</taxon>
        <taxon>Entelegynae</taxon>
        <taxon>Araneoidea</taxon>
        <taxon>Araneidae</taxon>
        <taxon>Araneus</taxon>
    </lineage>
</organism>
<evidence type="ECO:0000313" key="1">
    <source>
        <dbReference type="EMBL" id="GBM07964.1"/>
    </source>
</evidence>
<reference evidence="1 2" key="1">
    <citation type="journal article" date="2019" name="Sci. Rep.">
        <title>Orb-weaving spider Araneus ventricosus genome elucidates the spidroin gene catalogue.</title>
        <authorList>
            <person name="Kono N."/>
            <person name="Nakamura H."/>
            <person name="Ohtoshi R."/>
            <person name="Moran D.A.P."/>
            <person name="Shinohara A."/>
            <person name="Yoshida Y."/>
            <person name="Fujiwara M."/>
            <person name="Mori M."/>
            <person name="Tomita M."/>
            <person name="Arakawa K."/>
        </authorList>
    </citation>
    <scope>NUCLEOTIDE SEQUENCE [LARGE SCALE GENOMIC DNA]</scope>
</reference>
<dbReference type="EMBL" id="BGPR01000249">
    <property type="protein sequence ID" value="GBM07964.1"/>
    <property type="molecule type" value="Genomic_DNA"/>
</dbReference>
<name>A0A4Y2CW59_ARAVE</name>
<gene>
    <name evidence="1" type="ORF">AVEN_232399_1</name>
</gene>
<dbReference type="AlphaFoldDB" id="A0A4Y2CW59"/>
<comment type="caution">
    <text evidence="1">The sequence shown here is derived from an EMBL/GenBank/DDBJ whole genome shotgun (WGS) entry which is preliminary data.</text>
</comment>
<accession>A0A4Y2CW59</accession>
<proteinExistence type="predicted"/>
<dbReference type="Proteomes" id="UP000499080">
    <property type="component" value="Unassembled WGS sequence"/>
</dbReference>
<protein>
    <submittedName>
        <fullName evidence="1">Uncharacterized protein</fullName>
    </submittedName>
</protein>
<evidence type="ECO:0000313" key="2">
    <source>
        <dbReference type="Proteomes" id="UP000499080"/>
    </source>
</evidence>